<gene>
    <name evidence="1" type="ORF">PoB_007413300</name>
</gene>
<sequence>MVPSSHQVTGVKLVVVPGVLPADTQPQVWHAFTSFWKACKSKPHQFGIKGKSTGYLVCVIPYGTLHELMGVSTFR</sequence>
<evidence type="ECO:0000313" key="1">
    <source>
        <dbReference type="EMBL" id="GFO47628.1"/>
    </source>
</evidence>
<evidence type="ECO:0000313" key="2">
    <source>
        <dbReference type="Proteomes" id="UP000735302"/>
    </source>
</evidence>
<organism evidence="1 2">
    <name type="scientific">Plakobranchus ocellatus</name>
    <dbReference type="NCBI Taxonomy" id="259542"/>
    <lineage>
        <taxon>Eukaryota</taxon>
        <taxon>Metazoa</taxon>
        <taxon>Spiralia</taxon>
        <taxon>Lophotrochozoa</taxon>
        <taxon>Mollusca</taxon>
        <taxon>Gastropoda</taxon>
        <taxon>Heterobranchia</taxon>
        <taxon>Euthyneura</taxon>
        <taxon>Panpulmonata</taxon>
        <taxon>Sacoglossa</taxon>
        <taxon>Placobranchoidea</taxon>
        <taxon>Plakobranchidae</taxon>
        <taxon>Plakobranchus</taxon>
    </lineage>
</organism>
<keyword evidence="2" id="KW-1185">Reference proteome</keyword>
<comment type="caution">
    <text evidence="1">The sequence shown here is derived from an EMBL/GenBank/DDBJ whole genome shotgun (WGS) entry which is preliminary data.</text>
</comment>
<name>A0AAV4DTJ9_9GAST</name>
<dbReference type="EMBL" id="BLXT01008339">
    <property type="protein sequence ID" value="GFO47628.1"/>
    <property type="molecule type" value="Genomic_DNA"/>
</dbReference>
<dbReference type="Proteomes" id="UP000735302">
    <property type="component" value="Unassembled WGS sequence"/>
</dbReference>
<protein>
    <submittedName>
        <fullName evidence="1">Uncharacterized protein</fullName>
    </submittedName>
</protein>
<reference evidence="1 2" key="1">
    <citation type="journal article" date="2021" name="Elife">
        <title>Chloroplast acquisition without the gene transfer in kleptoplastic sea slugs, Plakobranchus ocellatus.</title>
        <authorList>
            <person name="Maeda T."/>
            <person name="Takahashi S."/>
            <person name="Yoshida T."/>
            <person name="Shimamura S."/>
            <person name="Takaki Y."/>
            <person name="Nagai Y."/>
            <person name="Toyoda A."/>
            <person name="Suzuki Y."/>
            <person name="Arimoto A."/>
            <person name="Ishii H."/>
            <person name="Satoh N."/>
            <person name="Nishiyama T."/>
            <person name="Hasebe M."/>
            <person name="Maruyama T."/>
            <person name="Minagawa J."/>
            <person name="Obokata J."/>
            <person name="Shigenobu S."/>
        </authorList>
    </citation>
    <scope>NUCLEOTIDE SEQUENCE [LARGE SCALE GENOMIC DNA]</scope>
</reference>
<accession>A0AAV4DTJ9</accession>
<proteinExistence type="predicted"/>
<dbReference type="AlphaFoldDB" id="A0AAV4DTJ9"/>